<feature type="chain" id="PRO_5046460597" description="DUF8021 domain-containing protein" evidence="1">
    <location>
        <begin position="21"/>
        <end position="262"/>
    </location>
</feature>
<comment type="caution">
    <text evidence="3">The sequence shown here is derived from an EMBL/GenBank/DDBJ whole genome shotgun (WGS) entry which is preliminary data.</text>
</comment>
<evidence type="ECO:0000313" key="3">
    <source>
        <dbReference type="EMBL" id="KAL1893918.1"/>
    </source>
</evidence>
<accession>A0ABR3YZW6</accession>
<proteinExistence type="predicted"/>
<evidence type="ECO:0000313" key="4">
    <source>
        <dbReference type="Proteomes" id="UP001583186"/>
    </source>
</evidence>
<feature type="domain" description="DUF8021" evidence="2">
    <location>
        <begin position="158"/>
        <end position="261"/>
    </location>
</feature>
<keyword evidence="4" id="KW-1185">Reference proteome</keyword>
<protein>
    <recommendedName>
        <fullName evidence="2">DUF8021 domain-containing protein</fullName>
    </recommendedName>
</protein>
<organism evidence="3 4">
    <name type="scientific">Sporothrix stenoceras</name>
    <dbReference type="NCBI Taxonomy" id="5173"/>
    <lineage>
        <taxon>Eukaryota</taxon>
        <taxon>Fungi</taxon>
        <taxon>Dikarya</taxon>
        <taxon>Ascomycota</taxon>
        <taxon>Pezizomycotina</taxon>
        <taxon>Sordariomycetes</taxon>
        <taxon>Sordariomycetidae</taxon>
        <taxon>Ophiostomatales</taxon>
        <taxon>Ophiostomataceae</taxon>
        <taxon>Sporothrix</taxon>
    </lineage>
</organism>
<reference evidence="3 4" key="1">
    <citation type="journal article" date="2024" name="IMA Fungus">
        <title>IMA Genome - F19 : A genome assembly and annotation guide to empower mycologists, including annotated draft genome sequences of Ceratocystis pirilliformis, Diaporthe australafricana, Fusarium ophioides, Paecilomyces lecythidis, and Sporothrix stenoceras.</title>
        <authorList>
            <person name="Aylward J."/>
            <person name="Wilson A.M."/>
            <person name="Visagie C.M."/>
            <person name="Spraker J."/>
            <person name="Barnes I."/>
            <person name="Buitendag C."/>
            <person name="Ceriani C."/>
            <person name="Del Mar Angel L."/>
            <person name="du Plessis D."/>
            <person name="Fuchs T."/>
            <person name="Gasser K."/>
            <person name="Kramer D."/>
            <person name="Li W."/>
            <person name="Munsamy K."/>
            <person name="Piso A."/>
            <person name="Price J.L."/>
            <person name="Sonnekus B."/>
            <person name="Thomas C."/>
            <person name="van der Nest A."/>
            <person name="van Dijk A."/>
            <person name="van Heerden A."/>
            <person name="van Vuuren N."/>
            <person name="Yilmaz N."/>
            <person name="Duong T.A."/>
            <person name="van der Merwe N.A."/>
            <person name="Wingfield M.J."/>
            <person name="Wingfield B.D."/>
        </authorList>
    </citation>
    <scope>NUCLEOTIDE SEQUENCE [LARGE SCALE GENOMIC DNA]</scope>
    <source>
        <strain evidence="3 4">CMW 5346</strain>
    </source>
</reference>
<name>A0ABR3YZW6_9PEZI</name>
<dbReference type="Proteomes" id="UP001583186">
    <property type="component" value="Unassembled WGS sequence"/>
</dbReference>
<dbReference type="InterPro" id="IPR058334">
    <property type="entry name" value="DUF8021"/>
</dbReference>
<dbReference type="Pfam" id="PF26061">
    <property type="entry name" value="DUF8021"/>
    <property type="match status" value="1"/>
</dbReference>
<dbReference type="EMBL" id="JAWCUI010000035">
    <property type="protein sequence ID" value="KAL1893918.1"/>
    <property type="molecule type" value="Genomic_DNA"/>
</dbReference>
<evidence type="ECO:0000256" key="1">
    <source>
        <dbReference type="SAM" id="SignalP"/>
    </source>
</evidence>
<sequence length="262" mass="27504">MIKFTALGLALAALAGQALADCSRDTLLAAADAYMAAQITGSVSGSAFQKLLDPAVTYRQNNKAADLATGLLSKPLKLDHNRTTLDTTQCASYTELVSTAGPYVIGTQLRHASATDAASLITSVDIIVATTGDWAFNAAKTLQYITPEDWGTLAESDRSPRALLQAAADAYLDMWSNSTAINAVPWGTPCARTEGSAHVTPSCKSGAPTTGTAAGKNTDRRYVIDETVGSCNVFCAFGGQMPDSHEFRLIAGKLRLVHTITV</sequence>
<gene>
    <name evidence="3" type="ORF">Sste5346_006058</name>
</gene>
<evidence type="ECO:0000259" key="2">
    <source>
        <dbReference type="Pfam" id="PF26061"/>
    </source>
</evidence>
<keyword evidence="1" id="KW-0732">Signal</keyword>
<feature type="signal peptide" evidence="1">
    <location>
        <begin position="1"/>
        <end position="20"/>
    </location>
</feature>